<evidence type="ECO:0000313" key="8">
    <source>
        <dbReference type="Proteomes" id="UP000076842"/>
    </source>
</evidence>
<evidence type="ECO:0000256" key="1">
    <source>
        <dbReference type="ARBA" id="ARBA00007992"/>
    </source>
</evidence>
<dbReference type="Proteomes" id="UP000076842">
    <property type="component" value="Unassembled WGS sequence"/>
</dbReference>
<evidence type="ECO:0000313" key="7">
    <source>
        <dbReference type="EMBL" id="KZT52078.1"/>
    </source>
</evidence>
<keyword evidence="8" id="KW-1185">Reference proteome</keyword>
<dbReference type="OrthoDB" id="47494at2759"/>
<sequence>MKVLVIGAGIAGPILAMLLKHKGFAPEVFEKHSHPTEGGLTIMVSPQSLKVLDLVGLAHKVIALGRPLQRLLSRSETSGQVFIDSDLPSTFVDKTGWPMVIVNRTVYHKFLVESCEAQGVPVRWHKKLDDVKLAGEKVTALFADGSEAVGDLLVGCDGLHSNTRDALFGKSPASFTGVVSVSGFTPFSKSLSPPYTTMLQIFGDGAYFLTFPTAQEKNMWAVNISANEGEVEDWGPVKESERQAIVDSLPPHTWKGEPGLFLKNAEEMVRFGLFLRPIPDVWHKGRVVLCGDAAHPITPFLGQGANQASEDIYHLVRVLVQHAPLTDASLEAAFKEYTEIRKPKDEAALQAVEEEHAKGLESDTWKIILEMVHGPFEGPSEI</sequence>
<accession>A0A165D4V5</accession>
<evidence type="ECO:0000256" key="3">
    <source>
        <dbReference type="ARBA" id="ARBA00022827"/>
    </source>
</evidence>
<dbReference type="PANTHER" id="PTHR13789:SF309">
    <property type="entry name" value="PUTATIVE (AFU_ORTHOLOGUE AFUA_6G14510)-RELATED"/>
    <property type="match status" value="1"/>
</dbReference>
<dbReference type="InterPro" id="IPR050493">
    <property type="entry name" value="FAD-dep_Monooxygenase_BioMet"/>
</dbReference>
<evidence type="ECO:0000259" key="6">
    <source>
        <dbReference type="Pfam" id="PF01494"/>
    </source>
</evidence>
<gene>
    <name evidence="7" type="ORF">CALCODRAFT_442115</name>
</gene>
<feature type="domain" description="FAD-binding" evidence="6">
    <location>
        <begin position="2"/>
        <end position="350"/>
    </location>
</feature>
<organism evidence="7 8">
    <name type="scientific">Calocera cornea HHB12733</name>
    <dbReference type="NCBI Taxonomy" id="1353952"/>
    <lineage>
        <taxon>Eukaryota</taxon>
        <taxon>Fungi</taxon>
        <taxon>Dikarya</taxon>
        <taxon>Basidiomycota</taxon>
        <taxon>Agaricomycotina</taxon>
        <taxon>Dacrymycetes</taxon>
        <taxon>Dacrymycetales</taxon>
        <taxon>Dacrymycetaceae</taxon>
        <taxon>Calocera</taxon>
    </lineage>
</organism>
<dbReference type="GO" id="GO:0071949">
    <property type="term" value="F:FAD binding"/>
    <property type="evidence" value="ECO:0007669"/>
    <property type="project" value="InterPro"/>
</dbReference>
<dbReference type="InterPro" id="IPR036188">
    <property type="entry name" value="FAD/NAD-bd_sf"/>
</dbReference>
<dbReference type="PANTHER" id="PTHR13789">
    <property type="entry name" value="MONOOXYGENASE"/>
    <property type="match status" value="1"/>
</dbReference>
<dbReference type="Pfam" id="PF01494">
    <property type="entry name" value="FAD_binding_3"/>
    <property type="match status" value="1"/>
</dbReference>
<dbReference type="GO" id="GO:0004497">
    <property type="term" value="F:monooxygenase activity"/>
    <property type="evidence" value="ECO:0007669"/>
    <property type="project" value="UniProtKB-KW"/>
</dbReference>
<dbReference type="InterPro" id="IPR002938">
    <property type="entry name" value="FAD-bd"/>
</dbReference>
<dbReference type="AlphaFoldDB" id="A0A165D4V5"/>
<dbReference type="Gene3D" id="3.50.50.60">
    <property type="entry name" value="FAD/NAD(P)-binding domain"/>
    <property type="match status" value="1"/>
</dbReference>
<keyword evidence="2" id="KW-0285">Flavoprotein</keyword>
<comment type="similarity">
    <text evidence="1">Belongs to the paxM FAD-dependent monooxygenase family.</text>
</comment>
<dbReference type="EMBL" id="KV424079">
    <property type="protein sequence ID" value="KZT52078.1"/>
    <property type="molecule type" value="Genomic_DNA"/>
</dbReference>
<proteinExistence type="inferred from homology"/>
<dbReference type="SUPFAM" id="SSF51905">
    <property type="entry name" value="FAD/NAD(P)-binding domain"/>
    <property type="match status" value="1"/>
</dbReference>
<evidence type="ECO:0000256" key="2">
    <source>
        <dbReference type="ARBA" id="ARBA00022630"/>
    </source>
</evidence>
<evidence type="ECO:0000256" key="4">
    <source>
        <dbReference type="ARBA" id="ARBA00023002"/>
    </source>
</evidence>
<keyword evidence="5" id="KW-0503">Monooxygenase</keyword>
<protein>
    <submittedName>
        <fullName evidence="7">FAD/NAD(P)-binding domain-containing protein</fullName>
    </submittedName>
</protein>
<name>A0A165D4V5_9BASI</name>
<dbReference type="InParanoid" id="A0A165D4V5"/>
<evidence type="ECO:0000256" key="5">
    <source>
        <dbReference type="ARBA" id="ARBA00023033"/>
    </source>
</evidence>
<keyword evidence="4" id="KW-0560">Oxidoreductase</keyword>
<dbReference type="PRINTS" id="PR00420">
    <property type="entry name" value="RNGMNOXGNASE"/>
</dbReference>
<keyword evidence="3" id="KW-0274">FAD</keyword>
<dbReference type="STRING" id="1353952.A0A165D4V5"/>
<reference evidence="7 8" key="1">
    <citation type="journal article" date="2016" name="Mol. Biol. Evol.">
        <title>Comparative Genomics of Early-Diverging Mushroom-Forming Fungi Provides Insights into the Origins of Lignocellulose Decay Capabilities.</title>
        <authorList>
            <person name="Nagy L.G."/>
            <person name="Riley R."/>
            <person name="Tritt A."/>
            <person name="Adam C."/>
            <person name="Daum C."/>
            <person name="Floudas D."/>
            <person name="Sun H."/>
            <person name="Yadav J.S."/>
            <person name="Pangilinan J."/>
            <person name="Larsson K.H."/>
            <person name="Matsuura K."/>
            <person name="Barry K."/>
            <person name="Labutti K."/>
            <person name="Kuo R."/>
            <person name="Ohm R.A."/>
            <person name="Bhattacharya S.S."/>
            <person name="Shirouzu T."/>
            <person name="Yoshinaga Y."/>
            <person name="Martin F.M."/>
            <person name="Grigoriev I.V."/>
            <person name="Hibbett D.S."/>
        </authorList>
    </citation>
    <scope>NUCLEOTIDE SEQUENCE [LARGE SCALE GENOMIC DNA]</scope>
    <source>
        <strain evidence="7 8">HHB12733</strain>
    </source>
</reference>